<comment type="caution">
    <text evidence="3">The sequence shown here is derived from an EMBL/GenBank/DDBJ whole genome shotgun (WGS) entry which is preliminary data.</text>
</comment>
<feature type="signal peptide" evidence="2">
    <location>
        <begin position="1"/>
        <end position="26"/>
    </location>
</feature>
<proteinExistence type="predicted"/>
<dbReference type="AlphaFoldDB" id="A0A0B8ZYS6"/>
<dbReference type="Proteomes" id="UP000031338">
    <property type="component" value="Unassembled WGS sequence"/>
</dbReference>
<keyword evidence="2" id="KW-0732">Signal</keyword>
<evidence type="ECO:0000313" key="3">
    <source>
        <dbReference type="EMBL" id="KHS43451.1"/>
    </source>
</evidence>
<dbReference type="PROSITE" id="PS51257">
    <property type="entry name" value="PROKAR_LIPOPROTEIN"/>
    <property type="match status" value="1"/>
</dbReference>
<evidence type="ECO:0008006" key="5">
    <source>
        <dbReference type="Google" id="ProtNLM"/>
    </source>
</evidence>
<gene>
    <name evidence="3" type="ORF">NJ75_03760</name>
</gene>
<feature type="chain" id="PRO_5002127192" description="Lipoprotein" evidence="2">
    <location>
        <begin position="27"/>
        <end position="94"/>
    </location>
</feature>
<reference evidence="3 4" key="1">
    <citation type="submission" date="2014-10" db="EMBL/GenBank/DDBJ databases">
        <title>Draft genome sequence of Novosphingobium subterraneum DSM 12447.</title>
        <authorList>
            <person name="Gan H.M."/>
            <person name="Gan H.Y."/>
            <person name="Savka M.A."/>
        </authorList>
    </citation>
    <scope>NUCLEOTIDE SEQUENCE [LARGE SCALE GENOMIC DNA]</scope>
    <source>
        <strain evidence="3 4">DSM 12447</strain>
    </source>
</reference>
<accession>A0A0B8ZYS6</accession>
<name>A0A0B8ZYS6_9SPHN</name>
<dbReference type="PATRIC" id="fig|48936.3.peg.3797"/>
<protein>
    <recommendedName>
        <fullName evidence="5">Lipoprotein</fullName>
    </recommendedName>
</protein>
<evidence type="ECO:0000256" key="1">
    <source>
        <dbReference type="SAM" id="MobiDB-lite"/>
    </source>
</evidence>
<sequence>MKAIFKGAMMASVVAMGLGLSACDSAQENAAEDQAGAVRESSEAAADTMEDKADAMGGASEDAMEAKADAVRNAGEAKADAMEDKADTMDKTPG</sequence>
<dbReference type="RefSeq" id="WP_052242641.1">
    <property type="nucleotide sequence ID" value="NZ_JRVC01000022.1"/>
</dbReference>
<feature type="compositionally biased region" description="Basic and acidic residues" evidence="1">
    <location>
        <begin position="64"/>
        <end position="94"/>
    </location>
</feature>
<dbReference type="EMBL" id="JRVC01000022">
    <property type="protein sequence ID" value="KHS43451.1"/>
    <property type="molecule type" value="Genomic_DNA"/>
</dbReference>
<evidence type="ECO:0000313" key="4">
    <source>
        <dbReference type="Proteomes" id="UP000031338"/>
    </source>
</evidence>
<feature type="region of interest" description="Disordered" evidence="1">
    <location>
        <begin position="25"/>
        <end position="94"/>
    </location>
</feature>
<keyword evidence="4" id="KW-1185">Reference proteome</keyword>
<organism evidence="3 4">
    <name type="scientific">Novosphingobium subterraneum</name>
    <dbReference type="NCBI Taxonomy" id="48936"/>
    <lineage>
        <taxon>Bacteria</taxon>
        <taxon>Pseudomonadati</taxon>
        <taxon>Pseudomonadota</taxon>
        <taxon>Alphaproteobacteria</taxon>
        <taxon>Sphingomonadales</taxon>
        <taxon>Sphingomonadaceae</taxon>
        <taxon>Novosphingobium</taxon>
    </lineage>
</organism>
<dbReference type="STRING" id="48936.NJ75_03760"/>
<evidence type="ECO:0000256" key="2">
    <source>
        <dbReference type="SAM" id="SignalP"/>
    </source>
</evidence>